<proteinExistence type="predicted"/>
<reference evidence="1 2" key="1">
    <citation type="submission" date="2009-11" db="EMBL/GenBank/DDBJ databases">
        <title>Annotation of Allomyces macrogynus ATCC 38327.</title>
        <authorList>
            <consortium name="The Broad Institute Genome Sequencing Platform"/>
            <person name="Russ C."/>
            <person name="Cuomo C."/>
            <person name="Burger G."/>
            <person name="Gray M.W."/>
            <person name="Holland P.W.H."/>
            <person name="King N."/>
            <person name="Lang F.B.F."/>
            <person name="Roger A.J."/>
            <person name="Ruiz-Trillo I."/>
            <person name="Young S.K."/>
            <person name="Zeng Q."/>
            <person name="Gargeya S."/>
            <person name="Fitzgerald M."/>
            <person name="Haas B."/>
            <person name="Abouelleil A."/>
            <person name="Alvarado L."/>
            <person name="Arachchi H.M."/>
            <person name="Berlin A."/>
            <person name="Chapman S.B."/>
            <person name="Gearin G."/>
            <person name="Goldberg J."/>
            <person name="Griggs A."/>
            <person name="Gujja S."/>
            <person name="Hansen M."/>
            <person name="Heiman D."/>
            <person name="Howarth C."/>
            <person name="Larimer J."/>
            <person name="Lui A."/>
            <person name="MacDonald P.J.P."/>
            <person name="McCowen C."/>
            <person name="Montmayeur A."/>
            <person name="Murphy C."/>
            <person name="Neiman D."/>
            <person name="Pearson M."/>
            <person name="Priest M."/>
            <person name="Roberts A."/>
            <person name="Saif S."/>
            <person name="Shea T."/>
            <person name="Sisk P."/>
            <person name="Stolte C."/>
            <person name="Sykes S."/>
            <person name="Wortman J."/>
            <person name="Nusbaum C."/>
            <person name="Birren B."/>
        </authorList>
    </citation>
    <scope>NUCLEOTIDE SEQUENCE [LARGE SCALE GENOMIC DNA]</scope>
    <source>
        <strain evidence="1 2">ATCC 38327</strain>
    </source>
</reference>
<keyword evidence="2" id="KW-1185">Reference proteome</keyword>
<dbReference type="Proteomes" id="UP000054350">
    <property type="component" value="Unassembled WGS sequence"/>
</dbReference>
<name>A0A0L0RY14_ALLM3</name>
<dbReference type="AlphaFoldDB" id="A0A0L0RY14"/>
<protein>
    <submittedName>
        <fullName evidence="1">Uncharacterized protein</fullName>
    </submittedName>
</protein>
<gene>
    <name evidence="1" type="ORF">AMAG_00972</name>
</gene>
<organism evidence="1 2">
    <name type="scientific">Allomyces macrogynus (strain ATCC 38327)</name>
    <name type="common">Allomyces javanicus var. macrogynus</name>
    <dbReference type="NCBI Taxonomy" id="578462"/>
    <lineage>
        <taxon>Eukaryota</taxon>
        <taxon>Fungi</taxon>
        <taxon>Fungi incertae sedis</taxon>
        <taxon>Blastocladiomycota</taxon>
        <taxon>Blastocladiomycetes</taxon>
        <taxon>Blastocladiales</taxon>
        <taxon>Blastocladiaceae</taxon>
        <taxon>Allomyces</taxon>
    </lineage>
</organism>
<sequence length="120" mass="12726">MLGRKHLDAVLVVPEATLPSSKPTLLHGKVVVRRGEVLPPVAIEVVSNHALSGPCCEAGSREVMGLQITHVSATGKGSNWVEGGWYTALSVVDAVVEDKDNEQLSVVGFGSVYLDADDEY</sequence>
<dbReference type="EMBL" id="GG745328">
    <property type="protein sequence ID" value="KNE55035.1"/>
    <property type="molecule type" value="Genomic_DNA"/>
</dbReference>
<dbReference type="VEuPathDB" id="FungiDB:AMAG_00972"/>
<reference evidence="2" key="2">
    <citation type="submission" date="2009-11" db="EMBL/GenBank/DDBJ databases">
        <title>The Genome Sequence of Allomyces macrogynus strain ATCC 38327.</title>
        <authorList>
            <consortium name="The Broad Institute Genome Sequencing Platform"/>
            <person name="Russ C."/>
            <person name="Cuomo C."/>
            <person name="Shea T."/>
            <person name="Young S.K."/>
            <person name="Zeng Q."/>
            <person name="Koehrsen M."/>
            <person name="Haas B."/>
            <person name="Borodovsky M."/>
            <person name="Guigo R."/>
            <person name="Alvarado L."/>
            <person name="Berlin A."/>
            <person name="Borenstein D."/>
            <person name="Chen Z."/>
            <person name="Engels R."/>
            <person name="Freedman E."/>
            <person name="Gellesch M."/>
            <person name="Goldberg J."/>
            <person name="Griggs A."/>
            <person name="Gujja S."/>
            <person name="Heiman D."/>
            <person name="Hepburn T."/>
            <person name="Howarth C."/>
            <person name="Jen D."/>
            <person name="Larson L."/>
            <person name="Lewis B."/>
            <person name="Mehta T."/>
            <person name="Park D."/>
            <person name="Pearson M."/>
            <person name="Roberts A."/>
            <person name="Saif S."/>
            <person name="Shenoy N."/>
            <person name="Sisk P."/>
            <person name="Stolte C."/>
            <person name="Sykes S."/>
            <person name="Walk T."/>
            <person name="White J."/>
            <person name="Yandava C."/>
            <person name="Burger G."/>
            <person name="Gray M.W."/>
            <person name="Holland P.W.H."/>
            <person name="King N."/>
            <person name="Lang F.B.F."/>
            <person name="Roger A.J."/>
            <person name="Ruiz-Trillo I."/>
            <person name="Lander E."/>
            <person name="Nusbaum C."/>
        </authorList>
    </citation>
    <scope>NUCLEOTIDE SEQUENCE [LARGE SCALE GENOMIC DNA]</scope>
    <source>
        <strain evidence="2">ATCC 38327</strain>
    </source>
</reference>
<accession>A0A0L0RY14</accession>
<evidence type="ECO:0000313" key="1">
    <source>
        <dbReference type="EMBL" id="KNE55035.1"/>
    </source>
</evidence>
<evidence type="ECO:0000313" key="2">
    <source>
        <dbReference type="Proteomes" id="UP000054350"/>
    </source>
</evidence>